<evidence type="ECO:0000313" key="7">
    <source>
        <dbReference type="Proteomes" id="UP000653644"/>
    </source>
</evidence>
<dbReference type="InterPro" id="IPR025996">
    <property type="entry name" value="MT1864/Rv1816-like_C"/>
</dbReference>
<keyword evidence="1" id="KW-0805">Transcription regulation</keyword>
<dbReference type="PROSITE" id="PS50977">
    <property type="entry name" value="HTH_TETR_2"/>
    <property type="match status" value="1"/>
</dbReference>
<sequence>MIRRPYHHGDLPAELLAHAEKTVREKGAGALSLRELARDIGVSPGAPSRHFRNKQALLDTLALRGFQRLAAAREDALGSAGGTFAERLAAMARAYLGFALANGALFDLMCQADTGARTAPELREAARRWPGQLAALVADGQSGGEVRTGAPERVALPVFAALHGYARLAVGGALPAELTEHGLDDVIDSVLQGCRP</sequence>
<dbReference type="SUPFAM" id="SSF48498">
    <property type="entry name" value="Tetracyclin repressor-like, C-terminal domain"/>
    <property type="match status" value="1"/>
</dbReference>
<dbReference type="EMBL" id="BMVN01000103">
    <property type="protein sequence ID" value="GHA75230.1"/>
    <property type="molecule type" value="Genomic_DNA"/>
</dbReference>
<protein>
    <submittedName>
        <fullName evidence="6">TetR family transcriptional regulator</fullName>
    </submittedName>
</protein>
<dbReference type="Proteomes" id="UP000653644">
    <property type="component" value="Unassembled WGS sequence"/>
</dbReference>
<dbReference type="SUPFAM" id="SSF46689">
    <property type="entry name" value="Homeodomain-like"/>
    <property type="match status" value="1"/>
</dbReference>
<dbReference type="PANTHER" id="PTHR30055">
    <property type="entry name" value="HTH-TYPE TRANSCRIPTIONAL REGULATOR RUTR"/>
    <property type="match status" value="1"/>
</dbReference>
<organism evidence="6 7">
    <name type="scientific">Streptomyces canarius</name>
    <dbReference type="NCBI Taxonomy" id="285453"/>
    <lineage>
        <taxon>Bacteria</taxon>
        <taxon>Bacillati</taxon>
        <taxon>Actinomycetota</taxon>
        <taxon>Actinomycetes</taxon>
        <taxon>Kitasatosporales</taxon>
        <taxon>Streptomycetaceae</taxon>
        <taxon>Streptomyces</taxon>
    </lineage>
</organism>
<dbReference type="Pfam" id="PF13305">
    <property type="entry name" value="TetR_C_33"/>
    <property type="match status" value="1"/>
</dbReference>
<dbReference type="InterPro" id="IPR009057">
    <property type="entry name" value="Homeodomain-like_sf"/>
</dbReference>
<dbReference type="RefSeq" id="WP_189895115.1">
    <property type="nucleotide sequence ID" value="NZ_BMVN01000103.1"/>
</dbReference>
<dbReference type="PANTHER" id="PTHR30055:SF220">
    <property type="entry name" value="TETR-FAMILY REGULATORY PROTEIN"/>
    <property type="match status" value="1"/>
</dbReference>
<keyword evidence="2 4" id="KW-0238">DNA-binding</keyword>
<dbReference type="InterPro" id="IPR001647">
    <property type="entry name" value="HTH_TetR"/>
</dbReference>
<name>A0ABQ3DDM5_9ACTN</name>
<comment type="caution">
    <text evidence="6">The sequence shown here is derived from an EMBL/GenBank/DDBJ whole genome shotgun (WGS) entry which is preliminary data.</text>
</comment>
<evidence type="ECO:0000259" key="5">
    <source>
        <dbReference type="PROSITE" id="PS50977"/>
    </source>
</evidence>
<evidence type="ECO:0000256" key="1">
    <source>
        <dbReference type="ARBA" id="ARBA00023015"/>
    </source>
</evidence>
<reference evidence="7" key="1">
    <citation type="journal article" date="2019" name="Int. J. Syst. Evol. Microbiol.">
        <title>The Global Catalogue of Microorganisms (GCM) 10K type strain sequencing project: providing services to taxonomists for standard genome sequencing and annotation.</title>
        <authorList>
            <consortium name="The Broad Institute Genomics Platform"/>
            <consortium name="The Broad Institute Genome Sequencing Center for Infectious Disease"/>
            <person name="Wu L."/>
            <person name="Ma J."/>
        </authorList>
    </citation>
    <scope>NUCLEOTIDE SEQUENCE [LARGE SCALE GENOMIC DNA]</scope>
    <source>
        <strain evidence="7">JCM 4733</strain>
    </source>
</reference>
<keyword evidence="3" id="KW-0804">Transcription</keyword>
<evidence type="ECO:0000256" key="4">
    <source>
        <dbReference type="PROSITE-ProRule" id="PRU00335"/>
    </source>
</evidence>
<accession>A0ABQ3DDM5</accession>
<evidence type="ECO:0000313" key="6">
    <source>
        <dbReference type="EMBL" id="GHA75230.1"/>
    </source>
</evidence>
<keyword evidence="7" id="KW-1185">Reference proteome</keyword>
<feature type="domain" description="HTH tetR-type" evidence="5">
    <location>
        <begin position="9"/>
        <end position="69"/>
    </location>
</feature>
<evidence type="ECO:0000256" key="3">
    <source>
        <dbReference type="ARBA" id="ARBA00023163"/>
    </source>
</evidence>
<feature type="DNA-binding region" description="H-T-H motif" evidence="4">
    <location>
        <begin position="32"/>
        <end position="51"/>
    </location>
</feature>
<dbReference type="InterPro" id="IPR036271">
    <property type="entry name" value="Tet_transcr_reg_TetR-rel_C_sf"/>
</dbReference>
<dbReference type="InterPro" id="IPR050109">
    <property type="entry name" value="HTH-type_TetR-like_transc_reg"/>
</dbReference>
<dbReference type="Gene3D" id="1.10.357.10">
    <property type="entry name" value="Tetracycline Repressor, domain 2"/>
    <property type="match status" value="1"/>
</dbReference>
<dbReference type="Pfam" id="PF00440">
    <property type="entry name" value="TetR_N"/>
    <property type="match status" value="1"/>
</dbReference>
<evidence type="ECO:0000256" key="2">
    <source>
        <dbReference type="ARBA" id="ARBA00023125"/>
    </source>
</evidence>
<gene>
    <name evidence="6" type="ORF">GCM10010345_91930</name>
</gene>
<proteinExistence type="predicted"/>